<dbReference type="InterPro" id="IPR015883">
    <property type="entry name" value="Glyco_hydro_20_cat"/>
</dbReference>
<feature type="active site" description="Proton donor" evidence="3">
    <location>
        <position position="233"/>
    </location>
</feature>
<dbReference type="Gene3D" id="3.20.20.80">
    <property type="entry name" value="Glycosidases"/>
    <property type="match status" value="1"/>
</dbReference>
<keyword evidence="7" id="KW-1185">Reference proteome</keyword>
<gene>
    <name evidence="6" type="ORF">SAMN04488542_11414</name>
</gene>
<feature type="domain" description="Glycoside hydrolase family 20 catalytic" evidence="4">
    <location>
        <begin position="94"/>
        <end position="284"/>
    </location>
</feature>
<comment type="similarity">
    <text evidence="1">Belongs to the glycosyl hydrolase 20 family.</text>
</comment>
<dbReference type="Pfam" id="PF18088">
    <property type="entry name" value="Glyco_H_20C_C"/>
    <property type="match status" value="1"/>
</dbReference>
<dbReference type="EMBL" id="FNBG01000014">
    <property type="protein sequence ID" value="SDF62715.1"/>
    <property type="molecule type" value="Genomic_DNA"/>
</dbReference>
<dbReference type="Pfam" id="PF00728">
    <property type="entry name" value="Glyco_hydro_20"/>
    <property type="match status" value="1"/>
</dbReference>
<evidence type="ECO:0000256" key="2">
    <source>
        <dbReference type="ARBA" id="ARBA00022801"/>
    </source>
</evidence>
<evidence type="ECO:0000313" key="7">
    <source>
        <dbReference type="Proteomes" id="UP000198972"/>
    </source>
</evidence>
<keyword evidence="2 6" id="KW-0378">Hydrolase</keyword>
<reference evidence="6 7" key="1">
    <citation type="submission" date="2016-10" db="EMBL/GenBank/DDBJ databases">
        <authorList>
            <person name="de Groot N.N."/>
        </authorList>
    </citation>
    <scope>NUCLEOTIDE SEQUENCE [LARGE SCALE GENOMIC DNA]</scope>
    <source>
        <strain evidence="6 7">DSM 28129</strain>
    </source>
</reference>
<sequence length="641" mass="73551">MNGGEAMKLLFSGLSKDTLRGVAELGGMLGIETQAEDAISVEVVQANGPLKVTRNGNRGFIQYEKKIHFYRGLGLFVEHARTMEAFTINEQPRFDYNGTMLDVSRNGVLRVDTIKQFIRYMALMGLNGLMLYTEDTYEIEGLPYFGYMRGRYSKEELRACDDYADMFGIEMIPCIQTLGHLHHALKWNYAEPIRDHHDILLPDEPKTYEFIEQMISTAASTFRSKRIHIGMDEAFQVGLGRYLREHGYRNRFDIMNEHVGKVLEITSKYGLRPMIWSDMYFNLLANDNQGQLYNMNADFSAENMSKIPEGVQFVFWDYGRGEEEGYELVFDMHKKFGSMPIFAGGIHMWNSIAPNYGKTWKTSHPALRAAKKKGLREVFATAWGDNGTETNHYVILAGLQLFAEHGYGDEVDDETLAKRLKACTGIDLFEPLVSLKYMDEVPGVDEGNHWMANPSKFLLWQDLMVGIFDKHIEADTEEVLPGYYRDMEVKWRNVKECMPAPFHALFETYEKLAAVLSMKTALGVRITRYYKEQRKEELAKIASSELPELYSRVESLRLAHRRMWMLTYKPFGWETLDIRYGGLKSRIQSAGDRLCDYLDGRVDVLEELEAERLVFDQNGTPTAPMNVTGLYQLIVTATSLT</sequence>
<dbReference type="STRING" id="670482.SAMN04488542_11414"/>
<evidence type="ECO:0000256" key="1">
    <source>
        <dbReference type="ARBA" id="ARBA00006285"/>
    </source>
</evidence>
<protein>
    <submittedName>
        <fullName evidence="6">Glycosyl hydrolase family 20, catalytic domain</fullName>
    </submittedName>
</protein>
<dbReference type="Gene3D" id="1.20.120.670">
    <property type="entry name" value="N-acetyl-b-d-glucoasminidase"/>
    <property type="match status" value="1"/>
</dbReference>
<dbReference type="Proteomes" id="UP000198972">
    <property type="component" value="Unassembled WGS sequence"/>
</dbReference>
<proteinExistence type="inferred from homology"/>
<dbReference type="InterPro" id="IPR025705">
    <property type="entry name" value="Beta_hexosaminidase_sua/sub"/>
</dbReference>
<dbReference type="SUPFAM" id="SSF51445">
    <property type="entry name" value="(Trans)glycosidases"/>
    <property type="match status" value="1"/>
</dbReference>
<accession>A0A1G7MLN9</accession>
<dbReference type="InterPro" id="IPR017853">
    <property type="entry name" value="GH"/>
</dbReference>
<organism evidence="6 7">
    <name type="scientific">Fontibacillus panacisegetis</name>
    <dbReference type="NCBI Taxonomy" id="670482"/>
    <lineage>
        <taxon>Bacteria</taxon>
        <taxon>Bacillati</taxon>
        <taxon>Bacillota</taxon>
        <taxon>Bacilli</taxon>
        <taxon>Bacillales</taxon>
        <taxon>Paenibacillaceae</taxon>
        <taxon>Fontibacillus</taxon>
    </lineage>
</organism>
<dbReference type="PRINTS" id="PR00738">
    <property type="entry name" value="GLHYDRLASE20"/>
</dbReference>
<evidence type="ECO:0000259" key="4">
    <source>
        <dbReference type="Pfam" id="PF00728"/>
    </source>
</evidence>
<dbReference type="PANTHER" id="PTHR21040">
    <property type="entry name" value="BCDNA.GH04120"/>
    <property type="match status" value="1"/>
</dbReference>
<evidence type="ECO:0000256" key="3">
    <source>
        <dbReference type="PIRSR" id="PIRSR625705-1"/>
    </source>
</evidence>
<evidence type="ECO:0000313" key="6">
    <source>
        <dbReference type="EMBL" id="SDF62715.1"/>
    </source>
</evidence>
<dbReference type="CDD" id="cd06565">
    <property type="entry name" value="GH20_GcnA-like"/>
    <property type="match status" value="1"/>
</dbReference>
<feature type="domain" description="Glycoside Hydrolase 20C C-terminal" evidence="5">
    <location>
        <begin position="433"/>
        <end position="621"/>
    </location>
</feature>
<name>A0A1G7MLN9_9BACL</name>
<dbReference type="InterPro" id="IPR038901">
    <property type="entry name" value="HEXDC-like"/>
</dbReference>
<dbReference type="PANTHER" id="PTHR21040:SF8">
    <property type="entry name" value="BCDNA.GH04120"/>
    <property type="match status" value="1"/>
</dbReference>
<dbReference type="GO" id="GO:0004563">
    <property type="term" value="F:beta-N-acetylhexosaminidase activity"/>
    <property type="evidence" value="ECO:0007669"/>
    <property type="project" value="InterPro"/>
</dbReference>
<dbReference type="InterPro" id="IPR041063">
    <property type="entry name" value="Glyco_H_20C_C"/>
</dbReference>
<evidence type="ECO:0000259" key="5">
    <source>
        <dbReference type="Pfam" id="PF18088"/>
    </source>
</evidence>
<dbReference type="AlphaFoldDB" id="A0A1G7MLN9"/>
<dbReference type="GO" id="GO:0005975">
    <property type="term" value="P:carbohydrate metabolic process"/>
    <property type="evidence" value="ECO:0007669"/>
    <property type="project" value="InterPro"/>
</dbReference>